<reference evidence="4" key="1">
    <citation type="submission" date="2016-11" db="EMBL/GenBank/DDBJ databases">
        <authorList>
            <person name="Varghese N."/>
            <person name="Submissions S."/>
        </authorList>
    </citation>
    <scope>NUCLEOTIDE SEQUENCE [LARGE SCALE GENOMIC DNA]</scope>
    <source>
        <strain evidence="4">DSM 100564</strain>
    </source>
</reference>
<sequence>MHSGAVVGQNSVLVYIDGFLRRMKDRTMLSRRNFLKSSGTFLSTAALPSLSANTLLANAREPDDLVGYDATGLAGLIRSGQITQQEVVEVVARRIDALDPVLNFMTTRTFERARAKAGTIPLDSAFAGVPILMKDMIDVGGVRRTDGSWLLATNVPDKNVEYVDAVEAAGLNIIGMTNVPEFAGGFSTNNDLFGETRNPWNLEYSTMVSSGGAAAAAAAGIVPMVHGTDGAGSNRLPASVCGLFGVKPSRLRMLSGEANGGHDLTKTNQTMSRTVRDSARLMDLTEDKSGLLYPPVGFVEGPTSQRFRIGFIPDAPGIVDVSKEVAQAQKRVVRLLESLGHTVEEAQWPIDTEVFARYYPAYFATRMLPLKAMIENLTGVSVTQSKLLTGFQSSFAAKATETPAEEAERAEAYLATLPERFKALFTNFDLVLCPVMPIVGVLNSDFSPSEVYSSEIMRKRIGNLKFTGPVNFAGNPAMSVPLTWNSTDGLPIGSHFIAPLGGDRALYELAYELEQASPWGENWAPYSIKHVPI</sequence>
<comment type="similarity">
    <text evidence="1">Belongs to the amidase family.</text>
</comment>
<protein>
    <submittedName>
        <fullName evidence="3">Amidase</fullName>
    </submittedName>
</protein>
<name>A0A1M6SYW8_9RHOB</name>
<feature type="domain" description="Amidase" evidence="2">
    <location>
        <begin position="86"/>
        <end position="506"/>
    </location>
</feature>
<accession>A0A1M6SYW8</accession>
<dbReference type="InterPro" id="IPR000120">
    <property type="entry name" value="Amidase"/>
</dbReference>
<keyword evidence="4" id="KW-1185">Reference proteome</keyword>
<dbReference type="InterPro" id="IPR006311">
    <property type="entry name" value="TAT_signal"/>
</dbReference>
<gene>
    <name evidence="3" type="ORF">SAMN05444000_13323</name>
</gene>
<organism evidence="3 4">
    <name type="scientific">Shimia gijangensis</name>
    <dbReference type="NCBI Taxonomy" id="1470563"/>
    <lineage>
        <taxon>Bacteria</taxon>
        <taxon>Pseudomonadati</taxon>
        <taxon>Pseudomonadota</taxon>
        <taxon>Alphaproteobacteria</taxon>
        <taxon>Rhodobacterales</taxon>
        <taxon>Roseobacteraceae</taxon>
    </lineage>
</organism>
<evidence type="ECO:0000259" key="2">
    <source>
        <dbReference type="Pfam" id="PF01425"/>
    </source>
</evidence>
<dbReference type="AlphaFoldDB" id="A0A1M6SYW8"/>
<proteinExistence type="inferred from homology"/>
<dbReference type="STRING" id="1470563.SAMN05444000_13323"/>
<evidence type="ECO:0000313" key="4">
    <source>
        <dbReference type="Proteomes" id="UP000183982"/>
    </source>
</evidence>
<dbReference type="PANTHER" id="PTHR11895">
    <property type="entry name" value="TRANSAMIDASE"/>
    <property type="match status" value="1"/>
</dbReference>
<dbReference type="Pfam" id="PF01425">
    <property type="entry name" value="Amidase"/>
    <property type="match status" value="1"/>
</dbReference>
<dbReference type="InterPro" id="IPR023631">
    <property type="entry name" value="Amidase_dom"/>
</dbReference>
<dbReference type="Proteomes" id="UP000183982">
    <property type="component" value="Unassembled WGS sequence"/>
</dbReference>
<dbReference type="Gene3D" id="3.90.1300.10">
    <property type="entry name" value="Amidase signature (AS) domain"/>
    <property type="match status" value="1"/>
</dbReference>
<evidence type="ECO:0000256" key="1">
    <source>
        <dbReference type="ARBA" id="ARBA00009199"/>
    </source>
</evidence>
<dbReference type="OrthoDB" id="9777859at2"/>
<dbReference type="GO" id="GO:0003824">
    <property type="term" value="F:catalytic activity"/>
    <property type="evidence" value="ECO:0007669"/>
    <property type="project" value="InterPro"/>
</dbReference>
<dbReference type="PANTHER" id="PTHR11895:SF7">
    <property type="entry name" value="GLUTAMYL-TRNA(GLN) AMIDOTRANSFERASE SUBUNIT A, MITOCHONDRIAL"/>
    <property type="match status" value="1"/>
</dbReference>
<evidence type="ECO:0000313" key="3">
    <source>
        <dbReference type="EMBL" id="SHK49901.1"/>
    </source>
</evidence>
<dbReference type="EMBL" id="FQZQ01000033">
    <property type="protein sequence ID" value="SHK49901.1"/>
    <property type="molecule type" value="Genomic_DNA"/>
</dbReference>
<dbReference type="InterPro" id="IPR036928">
    <property type="entry name" value="AS_sf"/>
</dbReference>
<dbReference type="PROSITE" id="PS51318">
    <property type="entry name" value="TAT"/>
    <property type="match status" value="1"/>
</dbReference>
<dbReference type="SUPFAM" id="SSF75304">
    <property type="entry name" value="Amidase signature (AS) enzymes"/>
    <property type="match status" value="1"/>
</dbReference>